<dbReference type="GO" id="GO:0005737">
    <property type="term" value="C:cytoplasm"/>
    <property type="evidence" value="ECO:0007669"/>
    <property type="project" value="TreeGrafter"/>
</dbReference>
<name>A0A0R1YGW7_9LACO</name>
<dbReference type="InterPro" id="IPR036291">
    <property type="entry name" value="NAD(P)-bd_dom_sf"/>
</dbReference>
<organism evidence="2 3">
    <name type="scientific">Lentilactobacillus parafarraginis DSM 18390 = JCM 14109</name>
    <dbReference type="NCBI Taxonomy" id="1423786"/>
    <lineage>
        <taxon>Bacteria</taxon>
        <taxon>Bacillati</taxon>
        <taxon>Bacillota</taxon>
        <taxon>Bacilli</taxon>
        <taxon>Lactobacillales</taxon>
        <taxon>Lactobacillaceae</taxon>
        <taxon>Lentilactobacillus</taxon>
    </lineage>
</organism>
<dbReference type="InterPro" id="IPR002347">
    <property type="entry name" value="SDR_fam"/>
</dbReference>
<dbReference type="RefSeq" id="WP_054735856.1">
    <property type="nucleotide sequence ID" value="NZ_AZFZ01000054.1"/>
</dbReference>
<dbReference type="EMBL" id="AZFZ01000054">
    <property type="protein sequence ID" value="KRM41758.1"/>
    <property type="molecule type" value="Genomic_DNA"/>
</dbReference>
<comment type="caution">
    <text evidence="2">The sequence shown here is derived from an EMBL/GenBank/DDBJ whole genome shotgun (WGS) entry which is preliminary data.</text>
</comment>
<dbReference type="AlphaFoldDB" id="A0A0R1YGW7"/>
<protein>
    <submittedName>
        <fullName evidence="2">Oxidoreductase, short chain dehydrogenase reductase family protein</fullName>
    </submittedName>
</protein>
<evidence type="ECO:0000313" key="3">
    <source>
        <dbReference type="Proteomes" id="UP000051010"/>
    </source>
</evidence>
<dbReference type="Gene3D" id="3.40.50.720">
    <property type="entry name" value="NAD(P)-binding Rossmann-like Domain"/>
    <property type="match status" value="1"/>
</dbReference>
<dbReference type="GO" id="GO:0019748">
    <property type="term" value="P:secondary metabolic process"/>
    <property type="evidence" value="ECO:0007669"/>
    <property type="project" value="TreeGrafter"/>
</dbReference>
<reference evidence="2 3" key="1">
    <citation type="journal article" date="2015" name="Genome Announc.">
        <title>Expanding the biotechnology potential of lactobacilli through comparative genomics of 213 strains and associated genera.</title>
        <authorList>
            <person name="Sun Z."/>
            <person name="Harris H.M."/>
            <person name="McCann A."/>
            <person name="Guo C."/>
            <person name="Argimon S."/>
            <person name="Zhang W."/>
            <person name="Yang X."/>
            <person name="Jeffery I.B."/>
            <person name="Cooney J.C."/>
            <person name="Kagawa T.F."/>
            <person name="Liu W."/>
            <person name="Song Y."/>
            <person name="Salvetti E."/>
            <person name="Wrobel A."/>
            <person name="Rasinkangas P."/>
            <person name="Parkhill J."/>
            <person name="Rea M.C."/>
            <person name="O'Sullivan O."/>
            <person name="Ritari J."/>
            <person name="Douillard F.P."/>
            <person name="Paul Ross R."/>
            <person name="Yang R."/>
            <person name="Briner A.E."/>
            <person name="Felis G.E."/>
            <person name="de Vos W.M."/>
            <person name="Barrangou R."/>
            <person name="Klaenhammer T.R."/>
            <person name="Caufield P.W."/>
            <person name="Cui Y."/>
            <person name="Zhang H."/>
            <person name="O'Toole P.W."/>
        </authorList>
    </citation>
    <scope>NUCLEOTIDE SEQUENCE [LARGE SCALE GENOMIC DNA]</scope>
    <source>
        <strain evidence="2 3">DSM 18390</strain>
    </source>
</reference>
<dbReference type="Pfam" id="PF00106">
    <property type="entry name" value="adh_short"/>
    <property type="match status" value="1"/>
</dbReference>
<dbReference type="PANTHER" id="PTHR43544:SF32">
    <property type="entry name" value="CHAIN DEHYDROGENASE, PUTATIVE (AFU_ORTHOLOGUE AFUA_5G01530)-RELATED"/>
    <property type="match status" value="1"/>
</dbReference>
<dbReference type="GO" id="GO:0016491">
    <property type="term" value="F:oxidoreductase activity"/>
    <property type="evidence" value="ECO:0007669"/>
    <property type="project" value="TreeGrafter"/>
</dbReference>
<evidence type="ECO:0000313" key="2">
    <source>
        <dbReference type="EMBL" id="KRM41758.1"/>
    </source>
</evidence>
<dbReference type="InterPro" id="IPR051468">
    <property type="entry name" value="Fungal_SecMetab_SDRs"/>
</dbReference>
<accession>A0A0R1YGW7</accession>
<comment type="similarity">
    <text evidence="1">Belongs to the short-chain dehydrogenases/reductases (SDR) family.</text>
</comment>
<dbReference type="PATRIC" id="fig|1423786.4.peg.2394"/>
<dbReference type="SUPFAM" id="SSF51735">
    <property type="entry name" value="NAD(P)-binding Rossmann-fold domains"/>
    <property type="match status" value="1"/>
</dbReference>
<evidence type="ECO:0000256" key="1">
    <source>
        <dbReference type="RuleBase" id="RU000363"/>
    </source>
</evidence>
<dbReference type="PRINTS" id="PR00080">
    <property type="entry name" value="SDRFAMILY"/>
</dbReference>
<gene>
    <name evidence="2" type="ORF">FD47_GL002279</name>
</gene>
<dbReference type="Proteomes" id="UP000051010">
    <property type="component" value="Unassembled WGS sequence"/>
</dbReference>
<proteinExistence type="inferred from homology"/>
<sequence length="252" mass="27103">MADDEHERLTLITGADKGIGFQTASALVQRGQHVLIGARNLAKATAAKNKIAKQGGKVDVVLLDVTDSATIEKAAHQVTDQFGRLDTLINNAGIALDNHEPASKLSTDLMRREFDVNFFGAVQMIQAFLPLLRRSNQAQIINVSSNMGSLGLAADPKSRFYAVNSLGYQASKAALNFATISFAKELQSAGILVNSVNPGWTATEFGGRDLSQPTPQGMQTVEQGAKQIIKLAADWDDTRNMTFTEDGGTLPW</sequence>
<dbReference type="PRINTS" id="PR00081">
    <property type="entry name" value="GDHRDH"/>
</dbReference>
<dbReference type="PANTHER" id="PTHR43544">
    <property type="entry name" value="SHORT-CHAIN DEHYDROGENASE/REDUCTASE"/>
    <property type="match status" value="1"/>
</dbReference>